<feature type="region of interest" description="Disordered" evidence="5">
    <location>
        <begin position="1"/>
        <end position="22"/>
    </location>
</feature>
<feature type="compositionally biased region" description="Basic and acidic residues" evidence="5">
    <location>
        <begin position="61"/>
        <end position="70"/>
    </location>
</feature>
<feature type="region of interest" description="Disordered" evidence="5">
    <location>
        <begin position="61"/>
        <end position="80"/>
    </location>
</feature>
<keyword evidence="1" id="KW-0229">DNA integration</keyword>
<evidence type="ECO:0000256" key="4">
    <source>
        <dbReference type="PROSITE-ProRule" id="PRU01248"/>
    </source>
</evidence>
<sequence length="402" mass="45071">MTKTRRPAPPPQGLRQRARADGTMRVWWEPRADARKHGFAPVDLSDLDPTQARARARKLNDEVRAAEDGKGAPPAPRANGRTISDLIREYRRSIHFRNTLSEKTRKSYNALLNQIEEKWGTRRVVDFDKPVMNAWYQTLFDAKGVRMAQALIRMMSVLFSYAESELGWRPENSNPCFRLKIKSPDPRSRVGAWEEVDALLAAAEGFGYHAMALAIRLALFQGQRETDLILAVRGAFMLLPMLPPGGTRAKPVWIWKFRRSKRSNDGFMPLHADVIPHVRAALTNAGTADKPRLPTDALLIDEAVGRPYDEDLFAKRWSKIRARAAEAEGMRAIATLQFRDLRRTFGVFARAGGASTDDTGDVLGNSAANNPLLEEIYMPPSFATTSRAIAAVKRPQKKGQKT</sequence>
<dbReference type="Proteomes" id="UP000248975">
    <property type="component" value="Unassembled WGS sequence"/>
</dbReference>
<evidence type="ECO:0000313" key="8">
    <source>
        <dbReference type="Proteomes" id="UP000248975"/>
    </source>
</evidence>
<dbReference type="SUPFAM" id="SSF56349">
    <property type="entry name" value="DNA breaking-rejoining enzymes"/>
    <property type="match status" value="1"/>
</dbReference>
<evidence type="ECO:0000259" key="6">
    <source>
        <dbReference type="PROSITE" id="PS51900"/>
    </source>
</evidence>
<dbReference type="GO" id="GO:0006310">
    <property type="term" value="P:DNA recombination"/>
    <property type="evidence" value="ECO:0007669"/>
    <property type="project" value="UniProtKB-KW"/>
</dbReference>
<dbReference type="EMBL" id="QFQS01000001">
    <property type="protein sequence ID" value="PZQ99905.1"/>
    <property type="molecule type" value="Genomic_DNA"/>
</dbReference>
<feature type="domain" description="Core-binding (CB)" evidence="6">
    <location>
        <begin position="81"/>
        <end position="163"/>
    </location>
</feature>
<evidence type="ECO:0000313" key="7">
    <source>
        <dbReference type="EMBL" id="PZQ99905.1"/>
    </source>
</evidence>
<gene>
    <name evidence="7" type="ORF">DI533_04545</name>
</gene>
<evidence type="ECO:0000256" key="5">
    <source>
        <dbReference type="SAM" id="MobiDB-lite"/>
    </source>
</evidence>
<comment type="caution">
    <text evidence="7">The sequence shown here is derived from an EMBL/GenBank/DDBJ whole genome shotgun (WGS) entry which is preliminary data.</text>
</comment>
<proteinExistence type="predicted"/>
<dbReference type="PROSITE" id="PS51900">
    <property type="entry name" value="CB"/>
    <property type="match status" value="1"/>
</dbReference>
<dbReference type="Gene3D" id="1.10.443.10">
    <property type="entry name" value="Intergrase catalytic core"/>
    <property type="match status" value="1"/>
</dbReference>
<reference evidence="7 8" key="1">
    <citation type="submission" date="2017-08" db="EMBL/GenBank/DDBJ databases">
        <title>Infants hospitalized years apart are colonized by the same room-sourced microbial strains.</title>
        <authorList>
            <person name="Brooks B."/>
            <person name="Olm M.R."/>
            <person name="Firek B.A."/>
            <person name="Baker R."/>
            <person name="Thomas B.C."/>
            <person name="Morowitz M.J."/>
            <person name="Banfield J.F."/>
        </authorList>
    </citation>
    <scope>NUCLEOTIDE SEQUENCE [LARGE SCALE GENOMIC DNA]</scope>
    <source>
        <strain evidence="7">S2_003_000_R2_11</strain>
    </source>
</reference>
<dbReference type="InterPro" id="IPR010998">
    <property type="entry name" value="Integrase_recombinase_N"/>
</dbReference>
<dbReference type="GO" id="GO:0015074">
    <property type="term" value="P:DNA integration"/>
    <property type="evidence" value="ECO:0007669"/>
    <property type="project" value="UniProtKB-KW"/>
</dbReference>
<dbReference type="GO" id="GO:0003677">
    <property type="term" value="F:DNA binding"/>
    <property type="evidence" value="ECO:0007669"/>
    <property type="project" value="UniProtKB-UniRule"/>
</dbReference>
<dbReference type="InterPro" id="IPR011010">
    <property type="entry name" value="DNA_brk_join_enz"/>
</dbReference>
<evidence type="ECO:0000256" key="2">
    <source>
        <dbReference type="ARBA" id="ARBA00023125"/>
    </source>
</evidence>
<protein>
    <recommendedName>
        <fullName evidence="6">Core-binding (CB) domain-containing protein</fullName>
    </recommendedName>
</protein>
<keyword evidence="2 4" id="KW-0238">DNA-binding</keyword>
<dbReference type="InterPro" id="IPR013762">
    <property type="entry name" value="Integrase-like_cat_sf"/>
</dbReference>
<name>A0A2W5SKR4_CERSP</name>
<dbReference type="AlphaFoldDB" id="A0A2W5SKR4"/>
<evidence type="ECO:0000256" key="3">
    <source>
        <dbReference type="ARBA" id="ARBA00023172"/>
    </source>
</evidence>
<evidence type="ECO:0000256" key="1">
    <source>
        <dbReference type="ARBA" id="ARBA00022908"/>
    </source>
</evidence>
<accession>A0A2W5SKR4</accession>
<keyword evidence="3" id="KW-0233">DNA recombination</keyword>
<organism evidence="7 8">
    <name type="scientific">Cereibacter sphaeroides</name>
    <name type="common">Rhodobacter sphaeroides</name>
    <dbReference type="NCBI Taxonomy" id="1063"/>
    <lineage>
        <taxon>Bacteria</taxon>
        <taxon>Pseudomonadati</taxon>
        <taxon>Pseudomonadota</taxon>
        <taxon>Alphaproteobacteria</taxon>
        <taxon>Rhodobacterales</taxon>
        <taxon>Paracoccaceae</taxon>
        <taxon>Cereibacter</taxon>
    </lineage>
</organism>
<dbReference type="InterPro" id="IPR044068">
    <property type="entry name" value="CB"/>
</dbReference>
<dbReference type="Gene3D" id="1.10.150.130">
    <property type="match status" value="1"/>
</dbReference>